<accession>A0A2I6S9C7</accession>
<name>A0A2I6S9C7_9RHOO</name>
<proteinExistence type="predicted"/>
<dbReference type="RefSeq" id="WP_102247911.1">
    <property type="nucleotide sequence ID" value="NZ_CP025682.1"/>
</dbReference>
<dbReference type="PROSITE" id="PS51257">
    <property type="entry name" value="PROKAR_LIPOPROTEIN"/>
    <property type="match status" value="1"/>
</dbReference>
<dbReference type="Proteomes" id="UP000242205">
    <property type="component" value="Chromosome"/>
</dbReference>
<sequence length="168" mass="17267">MKAIIVSLCAAMLAACSNSGDFRSYIEAQERLSTLAVQNRKPLVEITAHEGQAITGLQSLKVYAPDAASAPQVQQARPNEWASVADRALGVVGQGLGLKLGGAAAIGIAREVGKAANHGYDYVNPPTVIAPDPVVVPPPDPVIVPTPDPIIVPPPDPIFVPAPVAGGE</sequence>
<dbReference type="EMBL" id="CP025682">
    <property type="protein sequence ID" value="AUN95866.1"/>
    <property type="molecule type" value="Genomic_DNA"/>
</dbReference>
<protein>
    <submittedName>
        <fullName evidence="1">Uncharacterized protein</fullName>
    </submittedName>
</protein>
<keyword evidence="2" id="KW-1185">Reference proteome</keyword>
<evidence type="ECO:0000313" key="2">
    <source>
        <dbReference type="Proteomes" id="UP000242205"/>
    </source>
</evidence>
<gene>
    <name evidence="1" type="ORF">C0099_13560</name>
</gene>
<dbReference type="AlphaFoldDB" id="A0A2I6S9C7"/>
<dbReference type="KEGG" id="atw:C0099_13560"/>
<reference evidence="1 2" key="1">
    <citation type="submission" date="2018-01" db="EMBL/GenBank/DDBJ databases">
        <authorList>
            <person name="Fu G.-Y."/>
        </authorList>
    </citation>
    <scope>NUCLEOTIDE SEQUENCE [LARGE SCALE GENOMIC DNA]</scope>
    <source>
        <strain evidence="1 2">SY39</strain>
    </source>
</reference>
<organism evidence="1 2">
    <name type="scientific">Pseudazoarcus pumilus</name>
    <dbReference type="NCBI Taxonomy" id="2067960"/>
    <lineage>
        <taxon>Bacteria</taxon>
        <taxon>Pseudomonadati</taxon>
        <taxon>Pseudomonadota</taxon>
        <taxon>Betaproteobacteria</taxon>
        <taxon>Rhodocyclales</taxon>
        <taxon>Zoogloeaceae</taxon>
        <taxon>Pseudazoarcus</taxon>
    </lineage>
</organism>
<evidence type="ECO:0000313" key="1">
    <source>
        <dbReference type="EMBL" id="AUN95866.1"/>
    </source>
</evidence>